<dbReference type="PANTHER" id="PTHR44688">
    <property type="entry name" value="DNA-BINDING TRANSCRIPTIONAL ACTIVATOR DEVR_DOSR"/>
    <property type="match status" value="1"/>
</dbReference>
<evidence type="ECO:0000259" key="5">
    <source>
        <dbReference type="PROSITE" id="PS50043"/>
    </source>
</evidence>
<sequence length="525" mass="54702">MEGFALRDAGDDGHAALALRPIHLALVAFVATLLAHAPTIGAFAEAPQFEAIADTFLFALLLAAVTSSVVVLLRGLQRPRKVFARARVTAIAAAAYLLGTMGAVGLLFAPMPLPAAAVGAGLLAGAALPPLVAEWARAVAVPIDQALVLCAFVVLTASFVGWILALLPPSALVPVFCLLLVAGVVVPPVAARMGDPALPLARPADTMRRLVSVTWLPLLGFAVYAFMTDVMAHSAFGVVQASFLGGAVAALVMFGVCFLWGRTPLLPWSYRILVPLMAAAFVVLGAFPAGTFPRDASVVALYVFYIVLALLGCAVLLAVVRNRELPANVASGFACGVAAAAALLGQILSQVLTVTDDFAPWLAVLTGAFVAVLLVFLGRTSWNELVAPRESAVAEGVAPAVHPAAGDARTASGDRAAYEDAPAIAGASDECVLPARADAPGDAFQLAEPSMQNTLEARCAKVTEARGLSPREAEVLVYLARGFTPAYIAKSLVLSVSTVRTHVRNIYRKLGINKREELLHLIDEE</sequence>
<feature type="transmembrane region" description="Helical" evidence="4">
    <location>
        <begin position="171"/>
        <end position="190"/>
    </location>
</feature>
<dbReference type="InterPro" id="IPR036388">
    <property type="entry name" value="WH-like_DNA-bd_sf"/>
</dbReference>
<dbReference type="PANTHER" id="PTHR44688:SF16">
    <property type="entry name" value="DNA-BINDING TRANSCRIPTIONAL ACTIVATOR DEVR_DOSR"/>
    <property type="match status" value="1"/>
</dbReference>
<dbReference type="PRINTS" id="PR00038">
    <property type="entry name" value="HTHLUXR"/>
</dbReference>
<evidence type="ECO:0000313" key="6">
    <source>
        <dbReference type="EMBL" id="RDC43953.1"/>
    </source>
</evidence>
<feature type="transmembrane region" description="Helical" evidence="4">
    <location>
        <begin position="115"/>
        <end position="133"/>
    </location>
</feature>
<dbReference type="InterPro" id="IPR000792">
    <property type="entry name" value="Tscrpt_reg_LuxR_C"/>
</dbReference>
<feature type="domain" description="HTH luxR-type" evidence="5">
    <location>
        <begin position="461"/>
        <end position="525"/>
    </location>
</feature>
<keyword evidence="2" id="KW-0238">DNA-binding</keyword>
<evidence type="ECO:0000256" key="3">
    <source>
        <dbReference type="ARBA" id="ARBA00023163"/>
    </source>
</evidence>
<dbReference type="InterPro" id="IPR016032">
    <property type="entry name" value="Sig_transdc_resp-reg_C-effctor"/>
</dbReference>
<proteinExistence type="predicted"/>
<keyword evidence="4" id="KW-0812">Transmembrane</keyword>
<evidence type="ECO:0000256" key="4">
    <source>
        <dbReference type="SAM" id="Phobius"/>
    </source>
</evidence>
<gene>
    <name evidence="6" type="ORF">C1850_06965</name>
</gene>
<feature type="transmembrane region" description="Helical" evidence="4">
    <location>
        <begin position="24"/>
        <end position="44"/>
    </location>
</feature>
<comment type="caution">
    <text evidence="6">The sequence shown here is derived from an EMBL/GenBank/DDBJ whole genome shotgun (WGS) entry which is preliminary data.</text>
</comment>
<dbReference type="Proteomes" id="UP000253805">
    <property type="component" value="Unassembled WGS sequence"/>
</dbReference>
<keyword evidence="4" id="KW-0472">Membrane</keyword>
<name>A0A369NXX6_9ACTN</name>
<evidence type="ECO:0000256" key="1">
    <source>
        <dbReference type="ARBA" id="ARBA00023015"/>
    </source>
</evidence>
<feature type="transmembrane region" description="Helical" evidence="4">
    <location>
        <begin position="88"/>
        <end position="109"/>
    </location>
</feature>
<dbReference type="Pfam" id="PF00196">
    <property type="entry name" value="GerE"/>
    <property type="match status" value="1"/>
</dbReference>
<dbReference type="Gene3D" id="1.10.10.10">
    <property type="entry name" value="Winged helix-like DNA-binding domain superfamily/Winged helix DNA-binding domain"/>
    <property type="match status" value="1"/>
</dbReference>
<keyword evidence="3" id="KW-0804">Transcription</keyword>
<feature type="transmembrane region" description="Helical" evidence="4">
    <location>
        <begin position="299"/>
        <end position="320"/>
    </location>
</feature>
<feature type="transmembrane region" description="Helical" evidence="4">
    <location>
        <begin position="145"/>
        <end position="165"/>
    </location>
</feature>
<feature type="transmembrane region" description="Helical" evidence="4">
    <location>
        <begin position="210"/>
        <end position="227"/>
    </location>
</feature>
<reference evidence="6 7" key="1">
    <citation type="journal article" date="2018" name="Elife">
        <title>Discovery and characterization of a prevalent human gut bacterial enzyme sufficient for the inactivation of a family of plant toxins.</title>
        <authorList>
            <person name="Koppel N."/>
            <person name="Bisanz J.E."/>
            <person name="Pandelia M.E."/>
            <person name="Turnbaugh P.J."/>
            <person name="Balskus E.P."/>
        </authorList>
    </citation>
    <scope>NUCLEOTIDE SEQUENCE [LARGE SCALE GENOMIC DNA]</scope>
    <source>
        <strain evidence="6 7">OB21 GAM 11</strain>
    </source>
</reference>
<feature type="transmembrane region" description="Helical" evidence="4">
    <location>
        <begin position="358"/>
        <end position="377"/>
    </location>
</feature>
<feature type="transmembrane region" description="Helical" evidence="4">
    <location>
        <begin position="56"/>
        <end position="76"/>
    </location>
</feature>
<dbReference type="GO" id="GO:0006355">
    <property type="term" value="P:regulation of DNA-templated transcription"/>
    <property type="evidence" value="ECO:0007669"/>
    <property type="project" value="InterPro"/>
</dbReference>
<feature type="transmembrane region" description="Helical" evidence="4">
    <location>
        <begin position="268"/>
        <end position="287"/>
    </location>
</feature>
<dbReference type="EMBL" id="PPUT01000016">
    <property type="protein sequence ID" value="RDC43953.1"/>
    <property type="molecule type" value="Genomic_DNA"/>
</dbReference>
<dbReference type="RefSeq" id="WP_114549135.1">
    <property type="nucleotide sequence ID" value="NZ_PPUT01000016.1"/>
</dbReference>
<dbReference type="CDD" id="cd06170">
    <property type="entry name" value="LuxR_C_like"/>
    <property type="match status" value="1"/>
</dbReference>
<dbReference type="SMART" id="SM00421">
    <property type="entry name" value="HTH_LUXR"/>
    <property type="match status" value="1"/>
</dbReference>
<keyword evidence="1" id="KW-0805">Transcription regulation</keyword>
<keyword evidence="4" id="KW-1133">Transmembrane helix</keyword>
<evidence type="ECO:0000256" key="2">
    <source>
        <dbReference type="ARBA" id="ARBA00023125"/>
    </source>
</evidence>
<dbReference type="SUPFAM" id="SSF46894">
    <property type="entry name" value="C-terminal effector domain of the bipartite response regulators"/>
    <property type="match status" value="1"/>
</dbReference>
<feature type="transmembrane region" description="Helical" evidence="4">
    <location>
        <begin position="332"/>
        <end position="352"/>
    </location>
</feature>
<dbReference type="AlphaFoldDB" id="A0A369NXX6"/>
<evidence type="ECO:0000313" key="7">
    <source>
        <dbReference type="Proteomes" id="UP000253805"/>
    </source>
</evidence>
<organism evidence="6 7">
    <name type="scientific">Adlercreutzia equolifaciens subsp. celatus</name>
    <dbReference type="NCBI Taxonomy" id="394340"/>
    <lineage>
        <taxon>Bacteria</taxon>
        <taxon>Bacillati</taxon>
        <taxon>Actinomycetota</taxon>
        <taxon>Coriobacteriia</taxon>
        <taxon>Eggerthellales</taxon>
        <taxon>Eggerthellaceae</taxon>
        <taxon>Adlercreutzia</taxon>
    </lineage>
</organism>
<protein>
    <recommendedName>
        <fullName evidence="5">HTH luxR-type domain-containing protein</fullName>
    </recommendedName>
</protein>
<dbReference type="GO" id="GO:0003677">
    <property type="term" value="F:DNA binding"/>
    <property type="evidence" value="ECO:0007669"/>
    <property type="project" value="UniProtKB-KW"/>
</dbReference>
<accession>A0A369NXX6</accession>
<dbReference type="PROSITE" id="PS50043">
    <property type="entry name" value="HTH_LUXR_2"/>
    <property type="match status" value="1"/>
</dbReference>
<feature type="transmembrane region" description="Helical" evidence="4">
    <location>
        <begin position="239"/>
        <end position="261"/>
    </location>
</feature>